<dbReference type="PANTHER" id="PTHR43884:SF12">
    <property type="entry name" value="ISOVALERYL-COA DEHYDROGENASE, MITOCHONDRIAL-RELATED"/>
    <property type="match status" value="1"/>
</dbReference>
<dbReference type="Pfam" id="PF00441">
    <property type="entry name" value="Acyl-CoA_dh_1"/>
    <property type="match status" value="1"/>
</dbReference>
<dbReference type="RefSeq" id="WP_184344171.1">
    <property type="nucleotide sequence ID" value="NZ_JACHIG010000016.1"/>
</dbReference>
<evidence type="ECO:0000259" key="5">
    <source>
        <dbReference type="Pfam" id="PF00441"/>
    </source>
</evidence>
<evidence type="ECO:0000313" key="7">
    <source>
        <dbReference type="EMBL" id="MBB5035406.1"/>
    </source>
</evidence>
<dbReference type="InterPro" id="IPR009100">
    <property type="entry name" value="AcylCoA_DH/oxidase_NM_dom_sf"/>
</dbReference>
<feature type="domain" description="Acyl-CoA dehydrogenase/oxidase N-terminal" evidence="6">
    <location>
        <begin position="13"/>
        <end position="117"/>
    </location>
</feature>
<dbReference type="InterPro" id="IPR013786">
    <property type="entry name" value="AcylCoA_DH/ox_N"/>
</dbReference>
<evidence type="ECO:0000313" key="8">
    <source>
        <dbReference type="Proteomes" id="UP000590740"/>
    </source>
</evidence>
<dbReference type="InterPro" id="IPR036250">
    <property type="entry name" value="AcylCo_DH-like_C"/>
</dbReference>
<dbReference type="GO" id="GO:0050660">
    <property type="term" value="F:flavin adenine dinucleotide binding"/>
    <property type="evidence" value="ECO:0007669"/>
    <property type="project" value="InterPro"/>
</dbReference>
<comment type="similarity">
    <text evidence="2">Belongs to the acyl-CoA dehydrogenase family.</text>
</comment>
<dbReference type="SUPFAM" id="SSF56645">
    <property type="entry name" value="Acyl-CoA dehydrogenase NM domain-like"/>
    <property type="match status" value="1"/>
</dbReference>
<dbReference type="Gene3D" id="2.40.110.10">
    <property type="entry name" value="Butyryl-CoA Dehydrogenase, subunit A, domain 2"/>
    <property type="match status" value="1"/>
</dbReference>
<dbReference type="SUPFAM" id="SSF47203">
    <property type="entry name" value="Acyl-CoA dehydrogenase C-terminal domain-like"/>
    <property type="match status" value="1"/>
</dbReference>
<dbReference type="InterPro" id="IPR037069">
    <property type="entry name" value="AcylCoA_DH/ox_N_sf"/>
</dbReference>
<accession>A0A7W8DN11</accession>
<dbReference type="Pfam" id="PF02771">
    <property type="entry name" value="Acyl-CoA_dh_N"/>
    <property type="match status" value="1"/>
</dbReference>
<evidence type="ECO:0000256" key="3">
    <source>
        <dbReference type="ARBA" id="ARBA00022630"/>
    </source>
</evidence>
<dbReference type="GO" id="GO:0070991">
    <property type="term" value="F:medium-chain fatty acyl-CoA dehydrogenase activity"/>
    <property type="evidence" value="ECO:0007669"/>
    <property type="project" value="UniProtKB-EC"/>
</dbReference>
<keyword evidence="8" id="KW-1185">Reference proteome</keyword>
<reference evidence="7 8" key="1">
    <citation type="submission" date="2020-08" db="EMBL/GenBank/DDBJ databases">
        <title>Genomic Encyclopedia of Type Strains, Phase IV (KMG-IV): sequencing the most valuable type-strain genomes for metagenomic binning, comparative biology and taxonomic classification.</title>
        <authorList>
            <person name="Goeker M."/>
        </authorList>
    </citation>
    <scope>NUCLEOTIDE SEQUENCE [LARGE SCALE GENOMIC DNA]</scope>
    <source>
        <strain evidence="7 8">DSM 12252</strain>
    </source>
</reference>
<evidence type="ECO:0000256" key="4">
    <source>
        <dbReference type="ARBA" id="ARBA00022827"/>
    </source>
</evidence>
<protein>
    <submittedName>
        <fullName evidence="7">Acyl-CoA dehydrogenase</fullName>
        <ecNumber evidence="7">1.3.8.7</ecNumber>
    </submittedName>
</protein>
<keyword evidence="7" id="KW-0560">Oxidoreductase</keyword>
<gene>
    <name evidence="7" type="ORF">HNQ65_005016</name>
</gene>
<dbReference type="EMBL" id="JACHIG010000016">
    <property type="protein sequence ID" value="MBB5035406.1"/>
    <property type="molecule type" value="Genomic_DNA"/>
</dbReference>
<evidence type="ECO:0000256" key="2">
    <source>
        <dbReference type="ARBA" id="ARBA00009347"/>
    </source>
</evidence>
<evidence type="ECO:0000259" key="6">
    <source>
        <dbReference type="Pfam" id="PF02771"/>
    </source>
</evidence>
<keyword evidence="4" id="KW-0274">FAD</keyword>
<comment type="caution">
    <text evidence="7">The sequence shown here is derived from an EMBL/GenBank/DDBJ whole genome shotgun (WGS) entry which is preliminary data.</text>
</comment>
<comment type="cofactor">
    <cofactor evidence="1">
        <name>FAD</name>
        <dbReference type="ChEBI" id="CHEBI:57692"/>
    </cofactor>
</comment>
<dbReference type="InterPro" id="IPR046373">
    <property type="entry name" value="Acyl-CoA_Oxase/DH_mid-dom_sf"/>
</dbReference>
<proteinExistence type="inferred from homology"/>
<dbReference type="Proteomes" id="UP000590740">
    <property type="component" value="Unassembled WGS sequence"/>
</dbReference>
<feature type="domain" description="Acyl-CoA dehydrogenase/oxidase C-terminal" evidence="5">
    <location>
        <begin position="246"/>
        <end position="368"/>
    </location>
</feature>
<evidence type="ECO:0000256" key="1">
    <source>
        <dbReference type="ARBA" id="ARBA00001974"/>
    </source>
</evidence>
<dbReference type="AlphaFoldDB" id="A0A7W8DN11"/>
<keyword evidence="3" id="KW-0285">Flavoprotein</keyword>
<name>A0A7W8DN11_9BACT</name>
<organism evidence="7 8">
    <name type="scientific">Prosthecobacter vanneervenii</name>
    <dbReference type="NCBI Taxonomy" id="48466"/>
    <lineage>
        <taxon>Bacteria</taxon>
        <taxon>Pseudomonadati</taxon>
        <taxon>Verrucomicrobiota</taxon>
        <taxon>Verrucomicrobiia</taxon>
        <taxon>Verrucomicrobiales</taxon>
        <taxon>Verrucomicrobiaceae</taxon>
        <taxon>Prosthecobacter</taxon>
    </lineage>
</organism>
<dbReference type="PANTHER" id="PTHR43884">
    <property type="entry name" value="ACYL-COA DEHYDROGENASE"/>
    <property type="match status" value="1"/>
</dbReference>
<dbReference type="Gene3D" id="1.20.140.10">
    <property type="entry name" value="Butyryl-CoA Dehydrogenase, subunit A, domain 3"/>
    <property type="match status" value="1"/>
</dbReference>
<dbReference type="Gene3D" id="1.10.540.10">
    <property type="entry name" value="Acyl-CoA dehydrogenase/oxidase, N-terminal domain"/>
    <property type="match status" value="1"/>
</dbReference>
<dbReference type="InterPro" id="IPR009075">
    <property type="entry name" value="AcylCo_DH/oxidase_C"/>
</dbReference>
<sequence length="393" mass="43470">MSTTTQTSVNFDEILKEVHAIGKSVLRVHASDVDKQARFPQESIDAMRGAKLLSAYVPQEYGGMGLNLQQTAKICEALGQYCGSSAMIYAMHKIQVACVVHHAQQSEYFRGYLRQLVQEQRLMASATTEIGTGGDLRSSICAVEITGDRFKVSKKAPVISYGEAADEILVTCRRAPDAPAYEQSHVMVRKGEYTAVPISTWDTMGFRGTCSSGFELTAEGNAEQVIPESFTEILSQTMHPYSHIVWGALWSGICMDAVNQARAFVRAEARKTPGETPISAIRLGEVDQVLQVMRHNVATMAREYDELRSRNCPGVFEDFGFSIRTNNLKLSCSQQFVDIVGRAMLICGISGYRNDSKFSIARHLRDAYGAALMVNNDRILKLNATMLMVHREG</sequence>
<dbReference type="EC" id="1.3.8.7" evidence="7"/>